<accession>A0A919ABS2</accession>
<dbReference type="PROSITE" id="PS50801">
    <property type="entry name" value="STAS"/>
    <property type="match status" value="1"/>
</dbReference>
<evidence type="ECO:0000313" key="4">
    <source>
        <dbReference type="Proteomes" id="UP000630718"/>
    </source>
</evidence>
<dbReference type="InterPro" id="IPR002645">
    <property type="entry name" value="STAS_dom"/>
</dbReference>
<name>A0A919ABS2_9ACTN</name>
<dbReference type="SUPFAM" id="SSF52091">
    <property type="entry name" value="SpoIIaa-like"/>
    <property type="match status" value="1"/>
</dbReference>
<evidence type="ECO:0000313" key="3">
    <source>
        <dbReference type="EMBL" id="GHE96689.1"/>
    </source>
</evidence>
<evidence type="ECO:0000259" key="2">
    <source>
        <dbReference type="PROSITE" id="PS50801"/>
    </source>
</evidence>
<protein>
    <recommendedName>
        <fullName evidence="2">STAS domain-containing protein</fullName>
    </recommendedName>
</protein>
<dbReference type="RefSeq" id="WP_229910312.1">
    <property type="nucleotide sequence ID" value="NZ_BNBI01000004.1"/>
</dbReference>
<dbReference type="PANTHER" id="PTHR33495:SF2">
    <property type="entry name" value="ANTI-SIGMA FACTOR ANTAGONIST TM_1081-RELATED"/>
    <property type="match status" value="1"/>
</dbReference>
<feature type="domain" description="STAS" evidence="2">
    <location>
        <begin position="35"/>
        <end position="136"/>
    </location>
</feature>
<dbReference type="CDD" id="cd07043">
    <property type="entry name" value="STAS_anti-anti-sigma_factors"/>
    <property type="match status" value="1"/>
</dbReference>
<dbReference type="Gene3D" id="3.30.750.24">
    <property type="entry name" value="STAS domain"/>
    <property type="match status" value="1"/>
</dbReference>
<gene>
    <name evidence="3" type="ORF">GCM10018772_21040</name>
</gene>
<reference evidence="3" key="1">
    <citation type="journal article" date="2014" name="Int. J. Syst. Evol. Microbiol.">
        <title>Complete genome sequence of Corynebacterium casei LMG S-19264T (=DSM 44701T), isolated from a smear-ripened cheese.</title>
        <authorList>
            <consortium name="US DOE Joint Genome Institute (JGI-PGF)"/>
            <person name="Walter F."/>
            <person name="Albersmeier A."/>
            <person name="Kalinowski J."/>
            <person name="Ruckert C."/>
        </authorList>
    </citation>
    <scope>NUCLEOTIDE SEQUENCE</scope>
    <source>
        <strain evidence="3">JCM 4477</strain>
    </source>
</reference>
<dbReference type="Pfam" id="PF01740">
    <property type="entry name" value="STAS"/>
    <property type="match status" value="1"/>
</dbReference>
<keyword evidence="4" id="KW-1185">Reference proteome</keyword>
<proteinExistence type="predicted"/>
<feature type="region of interest" description="Disordered" evidence="1">
    <location>
        <begin position="1"/>
        <end position="25"/>
    </location>
</feature>
<dbReference type="GO" id="GO:0043856">
    <property type="term" value="F:anti-sigma factor antagonist activity"/>
    <property type="evidence" value="ECO:0007669"/>
    <property type="project" value="TreeGrafter"/>
</dbReference>
<dbReference type="AlphaFoldDB" id="A0A919ABS2"/>
<reference evidence="3" key="2">
    <citation type="submission" date="2020-09" db="EMBL/GenBank/DDBJ databases">
        <authorList>
            <person name="Sun Q."/>
            <person name="Ohkuma M."/>
        </authorList>
    </citation>
    <scope>NUCLEOTIDE SEQUENCE</scope>
    <source>
        <strain evidence="3">JCM 4477</strain>
    </source>
</reference>
<dbReference type="PANTHER" id="PTHR33495">
    <property type="entry name" value="ANTI-SIGMA FACTOR ANTAGONIST TM_1081-RELATED-RELATED"/>
    <property type="match status" value="1"/>
</dbReference>
<comment type="caution">
    <text evidence="3">The sequence shown here is derived from an EMBL/GenBank/DDBJ whole genome shotgun (WGS) entry which is preliminary data.</text>
</comment>
<dbReference type="EMBL" id="BNBI01000004">
    <property type="protein sequence ID" value="GHE96689.1"/>
    <property type="molecule type" value="Genomic_DNA"/>
</dbReference>
<evidence type="ECO:0000256" key="1">
    <source>
        <dbReference type="SAM" id="MobiDB-lite"/>
    </source>
</evidence>
<dbReference type="InterPro" id="IPR036513">
    <property type="entry name" value="STAS_dom_sf"/>
</dbReference>
<sequence length="136" mass="14264">MAKVPWDEAAVPAPTISSGRGAPAAPSALRALRPAEVHQRELHGRCVITARGSFDTQSIKPLTDALTAAAAHHSAVILDASGVTFADSSFLNLLILTHHTGTLRLAAPSPQVRRVCDITGVTPHLDIHDTLDEALA</sequence>
<dbReference type="Proteomes" id="UP000630718">
    <property type="component" value="Unassembled WGS sequence"/>
</dbReference>
<organism evidence="3 4">
    <name type="scientific">Streptomyces fumanus</name>
    <dbReference type="NCBI Taxonomy" id="67302"/>
    <lineage>
        <taxon>Bacteria</taxon>
        <taxon>Bacillati</taxon>
        <taxon>Actinomycetota</taxon>
        <taxon>Actinomycetes</taxon>
        <taxon>Kitasatosporales</taxon>
        <taxon>Streptomycetaceae</taxon>
        <taxon>Streptomyces</taxon>
    </lineage>
</organism>